<evidence type="ECO:0000256" key="8">
    <source>
        <dbReference type="SAM" id="MobiDB-lite"/>
    </source>
</evidence>
<dbReference type="InterPro" id="IPR013099">
    <property type="entry name" value="K_chnl_dom"/>
</dbReference>
<name>A0A4R7G827_9MICC</name>
<evidence type="ECO:0000256" key="9">
    <source>
        <dbReference type="SAM" id="Phobius"/>
    </source>
</evidence>
<evidence type="ECO:0000256" key="4">
    <source>
        <dbReference type="ARBA" id="ARBA00022989"/>
    </source>
</evidence>
<sequence length="235" mass="25863">MRDDPRARYARWDRATEWPMEIIALLFLGVYAYVVIGNLRLSGVDWPRAFMTGVWVIFALHYVISLVLVRDRVRWFFTHLHELAMALLPFLRPLQLLRLVKLLSVLHKTAGTALRGQVTVYVAGTSAILVLIAALGVLDAEQNAQGANITSFGDAMWWAFVTITTVGYGDYYPVTDLGRMIAVGLMIAGIALIGSVTATLASWFVEKVAQTQQETQAEADAGRAQPDQAAQPATG</sequence>
<feature type="transmembrane region" description="Helical" evidence="9">
    <location>
        <begin position="49"/>
        <end position="68"/>
    </location>
</feature>
<keyword evidence="12" id="KW-1185">Reference proteome</keyword>
<dbReference type="GO" id="GO:0005249">
    <property type="term" value="F:voltage-gated potassium channel activity"/>
    <property type="evidence" value="ECO:0007669"/>
    <property type="project" value="InterPro"/>
</dbReference>
<evidence type="ECO:0000256" key="1">
    <source>
        <dbReference type="ARBA" id="ARBA00004141"/>
    </source>
</evidence>
<evidence type="ECO:0000256" key="3">
    <source>
        <dbReference type="ARBA" id="ARBA00022692"/>
    </source>
</evidence>
<dbReference type="GO" id="GO:0001508">
    <property type="term" value="P:action potential"/>
    <property type="evidence" value="ECO:0007669"/>
    <property type="project" value="TreeGrafter"/>
</dbReference>
<proteinExistence type="predicted"/>
<keyword evidence="5" id="KW-0406">Ion transport</keyword>
<evidence type="ECO:0000256" key="5">
    <source>
        <dbReference type="ARBA" id="ARBA00023065"/>
    </source>
</evidence>
<feature type="transmembrane region" description="Helical" evidence="9">
    <location>
        <begin position="20"/>
        <end position="37"/>
    </location>
</feature>
<evidence type="ECO:0000313" key="11">
    <source>
        <dbReference type="EMBL" id="TDS87626.1"/>
    </source>
</evidence>
<gene>
    <name evidence="11" type="ORF">EV640_101414</name>
</gene>
<evidence type="ECO:0000256" key="2">
    <source>
        <dbReference type="ARBA" id="ARBA00022448"/>
    </source>
</evidence>
<comment type="caution">
    <text evidence="11">The sequence shown here is derived from an EMBL/GenBank/DDBJ whole genome shotgun (WGS) entry which is preliminary data.</text>
</comment>
<keyword evidence="4 9" id="KW-1133">Transmembrane helix</keyword>
<evidence type="ECO:0000256" key="6">
    <source>
        <dbReference type="ARBA" id="ARBA00023136"/>
    </source>
</evidence>
<dbReference type="AlphaFoldDB" id="A0A4R7G827"/>
<keyword evidence="7 11" id="KW-0407">Ion channel</keyword>
<protein>
    <submittedName>
        <fullName evidence="11">Voltage-gated potassium channel</fullName>
    </submittedName>
</protein>
<dbReference type="Proteomes" id="UP000294506">
    <property type="component" value="Unassembled WGS sequence"/>
</dbReference>
<accession>A0A4R7G827</accession>
<dbReference type="InterPro" id="IPR028325">
    <property type="entry name" value="VG_K_chnl"/>
</dbReference>
<keyword evidence="2" id="KW-0813">Transport</keyword>
<dbReference type="Pfam" id="PF07885">
    <property type="entry name" value="Ion_trans_2"/>
    <property type="match status" value="1"/>
</dbReference>
<evidence type="ECO:0000256" key="7">
    <source>
        <dbReference type="ARBA" id="ARBA00023303"/>
    </source>
</evidence>
<reference evidence="11 12" key="1">
    <citation type="submission" date="2019-03" db="EMBL/GenBank/DDBJ databases">
        <title>Genomic Encyclopedia of Type Strains, Phase III (KMG-III): the genomes of soil and plant-associated and newly described type strains.</title>
        <authorList>
            <person name="Whitman W."/>
        </authorList>
    </citation>
    <scope>NUCLEOTIDE SEQUENCE [LARGE SCALE GENOMIC DNA]</scope>
    <source>
        <strain evidence="11 12">DSM 27373</strain>
    </source>
</reference>
<dbReference type="PANTHER" id="PTHR11537:SF254">
    <property type="entry name" value="POTASSIUM VOLTAGE-GATED CHANNEL PROTEIN SHAB"/>
    <property type="match status" value="1"/>
</dbReference>
<evidence type="ECO:0000313" key="12">
    <source>
        <dbReference type="Proteomes" id="UP000294506"/>
    </source>
</evidence>
<comment type="subcellular location">
    <subcellularLocation>
        <location evidence="1">Membrane</location>
        <topology evidence="1">Multi-pass membrane protein</topology>
    </subcellularLocation>
</comment>
<dbReference type="SUPFAM" id="SSF81324">
    <property type="entry name" value="Voltage-gated potassium channels"/>
    <property type="match status" value="1"/>
</dbReference>
<dbReference type="Gene3D" id="1.20.5.110">
    <property type="match status" value="1"/>
</dbReference>
<dbReference type="Gene3D" id="1.10.287.70">
    <property type="match status" value="1"/>
</dbReference>
<evidence type="ECO:0000259" key="10">
    <source>
        <dbReference type="Pfam" id="PF07885"/>
    </source>
</evidence>
<organism evidence="11 12">
    <name type="scientific">Nesterenkonia aurantiaca</name>
    <dbReference type="NCBI Taxonomy" id="1436010"/>
    <lineage>
        <taxon>Bacteria</taxon>
        <taxon>Bacillati</taxon>
        <taxon>Actinomycetota</taxon>
        <taxon>Actinomycetes</taxon>
        <taxon>Micrococcales</taxon>
        <taxon>Micrococcaceae</taxon>
        <taxon>Nesterenkonia</taxon>
    </lineage>
</organism>
<dbReference type="GO" id="GO:0008076">
    <property type="term" value="C:voltage-gated potassium channel complex"/>
    <property type="evidence" value="ECO:0007669"/>
    <property type="project" value="InterPro"/>
</dbReference>
<feature type="transmembrane region" description="Helical" evidence="9">
    <location>
        <begin position="181"/>
        <end position="205"/>
    </location>
</feature>
<feature type="transmembrane region" description="Helical" evidence="9">
    <location>
        <begin position="152"/>
        <end position="169"/>
    </location>
</feature>
<feature type="domain" description="Potassium channel" evidence="10">
    <location>
        <begin position="130"/>
        <end position="205"/>
    </location>
</feature>
<dbReference type="PRINTS" id="PR00169">
    <property type="entry name" value="KCHANNEL"/>
</dbReference>
<keyword evidence="6 9" id="KW-0472">Membrane</keyword>
<feature type="transmembrane region" description="Helical" evidence="9">
    <location>
        <begin position="120"/>
        <end position="140"/>
    </location>
</feature>
<feature type="region of interest" description="Disordered" evidence="8">
    <location>
        <begin position="215"/>
        <end position="235"/>
    </location>
</feature>
<dbReference type="PANTHER" id="PTHR11537">
    <property type="entry name" value="VOLTAGE-GATED POTASSIUM CHANNEL"/>
    <property type="match status" value="1"/>
</dbReference>
<keyword evidence="3 9" id="KW-0812">Transmembrane</keyword>
<dbReference type="EMBL" id="SOAN01000001">
    <property type="protein sequence ID" value="TDS87626.1"/>
    <property type="molecule type" value="Genomic_DNA"/>
</dbReference>
<dbReference type="RefSeq" id="WP_133725639.1">
    <property type="nucleotide sequence ID" value="NZ_SOAN01000001.1"/>
</dbReference>